<evidence type="ECO:0000313" key="5">
    <source>
        <dbReference type="EMBL" id="GGS02854.1"/>
    </source>
</evidence>
<dbReference type="CDD" id="cd04458">
    <property type="entry name" value="CSP_CDS"/>
    <property type="match status" value="1"/>
</dbReference>
<protein>
    <recommendedName>
        <fullName evidence="4">CSD domain-containing protein</fullName>
    </recommendedName>
</protein>
<organism evidence="5 6">
    <name type="scientific">Streptomyces humidus</name>
    <dbReference type="NCBI Taxonomy" id="52259"/>
    <lineage>
        <taxon>Bacteria</taxon>
        <taxon>Bacillati</taxon>
        <taxon>Actinomycetota</taxon>
        <taxon>Actinomycetes</taxon>
        <taxon>Kitasatosporales</taxon>
        <taxon>Streptomycetaceae</taxon>
        <taxon>Streptomyces</taxon>
    </lineage>
</organism>
<feature type="domain" description="CSD" evidence="4">
    <location>
        <begin position="82"/>
        <end position="147"/>
    </location>
</feature>
<dbReference type="PROSITE" id="PS00352">
    <property type="entry name" value="CSD_1"/>
    <property type="match status" value="1"/>
</dbReference>
<sequence length="148" mass="15750">MARAPRVLNNSMAMGYVASAATASVRSHPYRSHVLSAGGSLPTGIVLLSASWRIWSVAVALYRADGQSVLIFGTSPARDMAVAQGTVKWFNADKGFGFITPDEGGPDLFVHFRAIQVPGHKSLEEGQRVEFTIVQGAKGPQADQVVPL</sequence>
<keyword evidence="2" id="KW-0963">Cytoplasm</keyword>
<evidence type="ECO:0000256" key="3">
    <source>
        <dbReference type="RuleBase" id="RU000408"/>
    </source>
</evidence>
<dbReference type="EMBL" id="BMTL01000020">
    <property type="protein sequence ID" value="GGS02854.1"/>
    <property type="molecule type" value="Genomic_DNA"/>
</dbReference>
<dbReference type="SMART" id="SM00357">
    <property type="entry name" value="CSP"/>
    <property type="match status" value="1"/>
</dbReference>
<dbReference type="InterPro" id="IPR011129">
    <property type="entry name" value="CSD"/>
</dbReference>
<dbReference type="Proteomes" id="UP000606194">
    <property type="component" value="Unassembled WGS sequence"/>
</dbReference>
<dbReference type="PRINTS" id="PR00050">
    <property type="entry name" value="COLDSHOCK"/>
</dbReference>
<evidence type="ECO:0000256" key="2">
    <source>
        <dbReference type="ARBA" id="ARBA00022490"/>
    </source>
</evidence>
<accession>A0A918FYZ0</accession>
<dbReference type="Gene3D" id="6.20.370.130">
    <property type="match status" value="1"/>
</dbReference>
<dbReference type="InterPro" id="IPR019844">
    <property type="entry name" value="CSD_CS"/>
</dbReference>
<dbReference type="InterPro" id="IPR012340">
    <property type="entry name" value="NA-bd_OB-fold"/>
</dbReference>
<dbReference type="AlphaFoldDB" id="A0A918FYZ0"/>
<dbReference type="SUPFAM" id="SSF50249">
    <property type="entry name" value="Nucleic acid-binding proteins"/>
    <property type="match status" value="1"/>
</dbReference>
<name>A0A918FYZ0_9ACTN</name>
<reference evidence="5" key="1">
    <citation type="journal article" date="2014" name="Int. J. Syst. Evol. Microbiol.">
        <title>Complete genome sequence of Corynebacterium casei LMG S-19264T (=DSM 44701T), isolated from a smear-ripened cheese.</title>
        <authorList>
            <consortium name="US DOE Joint Genome Institute (JGI-PGF)"/>
            <person name="Walter F."/>
            <person name="Albersmeier A."/>
            <person name="Kalinowski J."/>
            <person name="Ruckert C."/>
        </authorList>
    </citation>
    <scope>NUCLEOTIDE SEQUENCE</scope>
    <source>
        <strain evidence="5">JCM 4386</strain>
    </source>
</reference>
<gene>
    <name evidence="5" type="ORF">GCM10010269_47190</name>
</gene>
<evidence type="ECO:0000313" key="6">
    <source>
        <dbReference type="Proteomes" id="UP000606194"/>
    </source>
</evidence>
<comment type="subcellular location">
    <subcellularLocation>
        <location evidence="1 3">Cytoplasm</location>
    </subcellularLocation>
</comment>
<reference evidence="5" key="2">
    <citation type="submission" date="2020-09" db="EMBL/GenBank/DDBJ databases">
        <authorList>
            <person name="Sun Q."/>
            <person name="Ohkuma M."/>
        </authorList>
    </citation>
    <scope>NUCLEOTIDE SEQUENCE</scope>
    <source>
        <strain evidence="5">JCM 4386</strain>
    </source>
</reference>
<comment type="caution">
    <text evidence="5">The sequence shown here is derived from an EMBL/GenBank/DDBJ whole genome shotgun (WGS) entry which is preliminary data.</text>
</comment>
<dbReference type="PANTHER" id="PTHR11544">
    <property type="entry name" value="COLD SHOCK DOMAIN CONTAINING PROTEINS"/>
    <property type="match status" value="1"/>
</dbReference>
<dbReference type="InterPro" id="IPR002059">
    <property type="entry name" value="CSP_DNA-bd"/>
</dbReference>
<evidence type="ECO:0000256" key="1">
    <source>
        <dbReference type="ARBA" id="ARBA00004496"/>
    </source>
</evidence>
<dbReference type="FunFam" id="2.40.50.140:FF:000006">
    <property type="entry name" value="Cold shock protein CspC"/>
    <property type="match status" value="1"/>
</dbReference>
<dbReference type="Gene3D" id="2.40.50.140">
    <property type="entry name" value="Nucleic acid-binding proteins"/>
    <property type="match status" value="1"/>
</dbReference>
<evidence type="ECO:0000259" key="4">
    <source>
        <dbReference type="PROSITE" id="PS51857"/>
    </source>
</evidence>
<dbReference type="GO" id="GO:0003676">
    <property type="term" value="F:nucleic acid binding"/>
    <property type="evidence" value="ECO:0007669"/>
    <property type="project" value="InterPro"/>
</dbReference>
<dbReference type="PROSITE" id="PS51857">
    <property type="entry name" value="CSD_2"/>
    <property type="match status" value="1"/>
</dbReference>
<dbReference type="GO" id="GO:0005737">
    <property type="term" value="C:cytoplasm"/>
    <property type="evidence" value="ECO:0007669"/>
    <property type="project" value="UniProtKB-SubCell"/>
</dbReference>
<dbReference type="InterPro" id="IPR050181">
    <property type="entry name" value="Cold_shock_domain"/>
</dbReference>
<dbReference type="Pfam" id="PF00313">
    <property type="entry name" value="CSD"/>
    <property type="match status" value="1"/>
</dbReference>
<proteinExistence type="predicted"/>
<keyword evidence="6" id="KW-1185">Reference proteome</keyword>